<gene>
    <name evidence="9" type="ORF">SAMN05444141_101961</name>
</gene>
<proteinExistence type="predicted"/>
<dbReference type="RefSeq" id="WP_054783171.1">
    <property type="nucleotide sequence ID" value="NZ_FPBD01000001.1"/>
</dbReference>
<comment type="subcellular location">
    <subcellularLocation>
        <location evidence="1">Cell membrane</location>
        <topology evidence="1">Multi-pass membrane protein</topology>
    </subcellularLocation>
</comment>
<dbReference type="GO" id="GO:0005886">
    <property type="term" value="C:plasma membrane"/>
    <property type="evidence" value="ECO:0007669"/>
    <property type="project" value="UniProtKB-SubCell"/>
</dbReference>
<evidence type="ECO:0000256" key="5">
    <source>
        <dbReference type="ARBA" id="ARBA00023136"/>
    </source>
</evidence>
<dbReference type="PANTHER" id="PTHR43738">
    <property type="entry name" value="ABC TRANSPORTER, MEMBRANE PROTEIN"/>
    <property type="match status" value="1"/>
</dbReference>
<evidence type="ECO:0000259" key="7">
    <source>
        <dbReference type="Pfam" id="PF02687"/>
    </source>
</evidence>
<keyword evidence="5 6" id="KW-0472">Membrane</keyword>
<feature type="transmembrane region" description="Helical" evidence="6">
    <location>
        <begin position="351"/>
        <end position="375"/>
    </location>
</feature>
<dbReference type="InterPro" id="IPR025857">
    <property type="entry name" value="MacB_PCD"/>
</dbReference>
<reference evidence="10" key="1">
    <citation type="submission" date="2016-10" db="EMBL/GenBank/DDBJ databases">
        <authorList>
            <person name="Varghese N."/>
            <person name="Submissions S."/>
        </authorList>
    </citation>
    <scope>NUCLEOTIDE SEQUENCE [LARGE SCALE GENOMIC DNA]</scope>
    <source>
        <strain evidence="10">DSM 17465</strain>
    </source>
</reference>
<dbReference type="Pfam" id="PF12704">
    <property type="entry name" value="MacB_PCD"/>
    <property type="match status" value="1"/>
</dbReference>
<evidence type="ECO:0000313" key="10">
    <source>
        <dbReference type="Proteomes" id="UP000183371"/>
    </source>
</evidence>
<evidence type="ECO:0000256" key="3">
    <source>
        <dbReference type="ARBA" id="ARBA00022692"/>
    </source>
</evidence>
<feature type="domain" description="ABC3 transporter permease C-terminal" evidence="7">
    <location>
        <begin position="264"/>
        <end position="377"/>
    </location>
</feature>
<evidence type="ECO:0000256" key="1">
    <source>
        <dbReference type="ARBA" id="ARBA00004651"/>
    </source>
</evidence>
<sequence>MNSSKFIALNFKSAWLRNLLLMSSIVIAYVLFGILSAFQQSYGATSSDDDASRMITANKINFTQPLPLSHFHEVQKIPAVREQTYAAWFGGYYQEPRNSLHAIAVEPQSYLKVYGKDLHLSDSAQKSFLDDRSAILVGKSMAEQYGWHVGDQISILNKRITRADGAHNWVFRIAGIFEGATEQIDTSFLYIHYRRLNEARDQNVDTIGWIVTKPEVGENPSAMGQAIDQHFKSFTDRTTTESERSFSQAFVAQFGNLALVTLLVLAAALMSLIMIVGSTTALSVQQRAREVGILKALGFTRQQVLQLIVTESFSLTIISGCFGLAIAAGLLESMAESFASIAPGIAITAEIFVAGVLSMIALASLASVIPALKVVNADTATLLRRS</sequence>
<name>A0A1I6YL54_9HYPH</name>
<protein>
    <submittedName>
        <fullName evidence="9">Putative ABC transport system permease protein</fullName>
    </submittedName>
</protein>
<dbReference type="Proteomes" id="UP000183371">
    <property type="component" value="Unassembled WGS sequence"/>
</dbReference>
<evidence type="ECO:0000256" key="6">
    <source>
        <dbReference type="SAM" id="Phobius"/>
    </source>
</evidence>
<organism evidence="9 10">
    <name type="scientific">Pseudovibrio denitrificans</name>
    <dbReference type="NCBI Taxonomy" id="258256"/>
    <lineage>
        <taxon>Bacteria</taxon>
        <taxon>Pseudomonadati</taxon>
        <taxon>Pseudomonadota</taxon>
        <taxon>Alphaproteobacteria</taxon>
        <taxon>Hyphomicrobiales</taxon>
        <taxon>Stappiaceae</taxon>
        <taxon>Pseudovibrio</taxon>
    </lineage>
</organism>
<feature type="transmembrane region" description="Helical" evidence="6">
    <location>
        <begin position="304"/>
        <end position="331"/>
    </location>
</feature>
<dbReference type="InterPro" id="IPR003838">
    <property type="entry name" value="ABC3_permease_C"/>
</dbReference>
<keyword evidence="3 6" id="KW-0812">Transmembrane</keyword>
<dbReference type="InterPro" id="IPR051125">
    <property type="entry name" value="ABC-4/HrtB_transporter"/>
</dbReference>
<evidence type="ECO:0000256" key="4">
    <source>
        <dbReference type="ARBA" id="ARBA00022989"/>
    </source>
</evidence>
<dbReference type="Pfam" id="PF02687">
    <property type="entry name" value="FtsX"/>
    <property type="match status" value="1"/>
</dbReference>
<evidence type="ECO:0000313" key="9">
    <source>
        <dbReference type="EMBL" id="SFT51216.1"/>
    </source>
</evidence>
<keyword evidence="2" id="KW-1003">Cell membrane</keyword>
<dbReference type="EMBL" id="FPBD01000001">
    <property type="protein sequence ID" value="SFT51216.1"/>
    <property type="molecule type" value="Genomic_DNA"/>
</dbReference>
<feature type="transmembrane region" description="Helical" evidence="6">
    <location>
        <begin position="20"/>
        <end position="38"/>
    </location>
</feature>
<feature type="domain" description="MacB-like periplasmic core" evidence="8">
    <location>
        <begin position="26"/>
        <end position="229"/>
    </location>
</feature>
<accession>A0A1I6YL54</accession>
<evidence type="ECO:0000256" key="2">
    <source>
        <dbReference type="ARBA" id="ARBA00022475"/>
    </source>
</evidence>
<dbReference type="AlphaFoldDB" id="A0A1I6YL54"/>
<keyword evidence="10" id="KW-1185">Reference proteome</keyword>
<feature type="transmembrane region" description="Helical" evidence="6">
    <location>
        <begin position="257"/>
        <end position="284"/>
    </location>
</feature>
<keyword evidence="4 6" id="KW-1133">Transmembrane helix</keyword>
<evidence type="ECO:0000259" key="8">
    <source>
        <dbReference type="Pfam" id="PF12704"/>
    </source>
</evidence>
<dbReference type="PANTHER" id="PTHR43738:SF3">
    <property type="entry name" value="ABC TRANSPORTER PERMEASE"/>
    <property type="match status" value="1"/>
</dbReference>